<evidence type="ECO:0000259" key="5">
    <source>
        <dbReference type="PROSITE" id="PS50110"/>
    </source>
</evidence>
<feature type="modified residue" description="4-aspartylphosphate" evidence="4">
    <location>
        <position position="183"/>
    </location>
</feature>
<dbReference type="PANTHER" id="PTHR45138:SF9">
    <property type="entry name" value="DIGUANYLATE CYCLASE DGCM-RELATED"/>
    <property type="match status" value="1"/>
</dbReference>
<dbReference type="InterPro" id="IPR029787">
    <property type="entry name" value="Nucleotide_cyclase"/>
</dbReference>
<dbReference type="EC" id="2.7.7.65" evidence="1"/>
<dbReference type="InterPro" id="IPR001789">
    <property type="entry name" value="Sig_transdc_resp-reg_receiver"/>
</dbReference>
<reference evidence="8" key="1">
    <citation type="journal article" date="2019" name="Int. J. Syst. Evol. Microbiol.">
        <title>The Global Catalogue of Microorganisms (GCM) 10K type strain sequencing project: providing services to taxonomists for standard genome sequencing and annotation.</title>
        <authorList>
            <consortium name="The Broad Institute Genomics Platform"/>
            <consortium name="The Broad Institute Genome Sequencing Center for Infectious Disease"/>
            <person name="Wu L."/>
            <person name="Ma J."/>
        </authorList>
    </citation>
    <scope>NUCLEOTIDE SEQUENCE [LARGE SCALE GENOMIC DNA]</scope>
    <source>
        <strain evidence="8">JCM 17110</strain>
    </source>
</reference>
<keyword evidence="2" id="KW-0902">Two-component regulatory system</keyword>
<protein>
    <recommendedName>
        <fullName evidence="1">diguanylate cyclase</fullName>
        <ecNumber evidence="1">2.7.7.65</ecNumber>
    </recommendedName>
</protein>
<evidence type="ECO:0000259" key="6">
    <source>
        <dbReference type="PROSITE" id="PS50887"/>
    </source>
</evidence>
<sequence length="550" mass="61513">MNENEHSQRIQIRLLALREDYLKRLPEELAEMRRLATQLLQEDKPAGTLGILQHRLHKLAGSGGTFGLPELSGYARRLEQQIHLWLDKLPPSQVELTAFIGEIGTLAELNMHTGYPGADQPPPSRPLAQQDMIHLWLVEDDRLLARQLVDQLTSFGYRVTHFCQLAEADQASAHDSPDILLLDVMLEPEGINTTEQMTLLPRLMALSCPLIFISARDDFPSRVRAAQLGAEGYVLKPIEVPRLVNRISRIMENRASPPERVLLVEDDQLLADHYRLVLEYAGMAVEVLQQPEQIAETVFSFRPELILMDLYMPDYSGPDLAGVLRQYDNWAGLPIVYLSAETDLGRQIQALRSGADDFLTKPISDAQLVAAVRVRVNRARELMAQINQDSLTGLLKHATIKEAVDIALTRALRDGHPVTLAMLDIDHFKRINDNHGHATGDMVISAVAMLLRQRLRRTDIIGRYGGEEFLVVLPRCDAASAHHLMDEIRKDFAQVRFSKGDTGFTCTLSLGLACTAAFPVDTGAELLARADRALYQAKNTGRNQTRTATQ</sequence>
<feature type="domain" description="GGDEF" evidence="6">
    <location>
        <begin position="416"/>
        <end position="550"/>
    </location>
</feature>
<keyword evidence="8" id="KW-1185">Reference proteome</keyword>
<dbReference type="SUPFAM" id="SSF52172">
    <property type="entry name" value="CheY-like"/>
    <property type="match status" value="2"/>
</dbReference>
<dbReference type="Gene3D" id="3.30.70.270">
    <property type="match status" value="1"/>
</dbReference>
<dbReference type="Gene3D" id="1.20.120.160">
    <property type="entry name" value="HPT domain"/>
    <property type="match status" value="1"/>
</dbReference>
<dbReference type="Pfam" id="PF00072">
    <property type="entry name" value="Response_reg"/>
    <property type="match status" value="2"/>
</dbReference>
<dbReference type="SUPFAM" id="SSF55073">
    <property type="entry name" value="Nucleotide cyclase"/>
    <property type="match status" value="1"/>
</dbReference>
<dbReference type="InterPro" id="IPR043128">
    <property type="entry name" value="Rev_trsase/Diguanyl_cyclase"/>
</dbReference>
<dbReference type="RefSeq" id="WP_344954811.1">
    <property type="nucleotide sequence ID" value="NZ_BAABCX010000001.1"/>
</dbReference>
<dbReference type="Pfam" id="PF00990">
    <property type="entry name" value="GGDEF"/>
    <property type="match status" value="1"/>
</dbReference>
<feature type="modified residue" description="4-aspartylphosphate" evidence="4">
    <location>
        <position position="309"/>
    </location>
</feature>
<dbReference type="InterPro" id="IPR036641">
    <property type="entry name" value="HPT_dom_sf"/>
</dbReference>
<dbReference type="SMART" id="SM00448">
    <property type="entry name" value="REC"/>
    <property type="match status" value="2"/>
</dbReference>
<feature type="domain" description="Response regulatory" evidence="5">
    <location>
        <begin position="260"/>
        <end position="376"/>
    </location>
</feature>
<dbReference type="PANTHER" id="PTHR45138">
    <property type="entry name" value="REGULATORY COMPONENTS OF SENSORY TRANSDUCTION SYSTEM"/>
    <property type="match status" value="1"/>
</dbReference>
<dbReference type="InterPro" id="IPR011006">
    <property type="entry name" value="CheY-like_superfamily"/>
</dbReference>
<dbReference type="Pfam" id="PF01627">
    <property type="entry name" value="Hpt"/>
    <property type="match status" value="1"/>
</dbReference>
<dbReference type="NCBIfam" id="TIGR00254">
    <property type="entry name" value="GGDEF"/>
    <property type="match status" value="1"/>
</dbReference>
<keyword evidence="4" id="KW-0597">Phosphoprotein</keyword>
<gene>
    <name evidence="7" type="ORF">GCM10022394_07150</name>
</gene>
<dbReference type="PROSITE" id="PS50887">
    <property type="entry name" value="GGDEF"/>
    <property type="match status" value="1"/>
</dbReference>
<comment type="catalytic activity">
    <reaction evidence="3">
        <text>2 GTP = 3',3'-c-di-GMP + 2 diphosphate</text>
        <dbReference type="Rhea" id="RHEA:24898"/>
        <dbReference type="ChEBI" id="CHEBI:33019"/>
        <dbReference type="ChEBI" id="CHEBI:37565"/>
        <dbReference type="ChEBI" id="CHEBI:58805"/>
        <dbReference type="EC" id="2.7.7.65"/>
    </reaction>
</comment>
<evidence type="ECO:0000256" key="3">
    <source>
        <dbReference type="ARBA" id="ARBA00034247"/>
    </source>
</evidence>
<dbReference type="CDD" id="cd00156">
    <property type="entry name" value="REC"/>
    <property type="match status" value="2"/>
</dbReference>
<dbReference type="Proteomes" id="UP001500795">
    <property type="component" value="Unassembled WGS sequence"/>
</dbReference>
<accession>A0ABP6V7L2</accession>
<dbReference type="InterPro" id="IPR008207">
    <property type="entry name" value="Sig_transdc_His_kin_Hpt_dom"/>
</dbReference>
<feature type="domain" description="Response regulatory" evidence="5">
    <location>
        <begin position="134"/>
        <end position="251"/>
    </location>
</feature>
<dbReference type="CDD" id="cd01949">
    <property type="entry name" value="GGDEF"/>
    <property type="match status" value="1"/>
</dbReference>
<evidence type="ECO:0000256" key="4">
    <source>
        <dbReference type="PROSITE-ProRule" id="PRU00169"/>
    </source>
</evidence>
<dbReference type="PROSITE" id="PS50110">
    <property type="entry name" value="RESPONSE_REGULATORY"/>
    <property type="match status" value="2"/>
</dbReference>
<name>A0ABP6V7L2_9GAMM</name>
<dbReference type="SUPFAM" id="SSF47226">
    <property type="entry name" value="Histidine-containing phosphotransfer domain, HPT domain"/>
    <property type="match status" value="1"/>
</dbReference>
<evidence type="ECO:0000313" key="7">
    <source>
        <dbReference type="EMBL" id="GAA3530423.1"/>
    </source>
</evidence>
<dbReference type="SMART" id="SM00267">
    <property type="entry name" value="GGDEF"/>
    <property type="match status" value="1"/>
</dbReference>
<evidence type="ECO:0000256" key="1">
    <source>
        <dbReference type="ARBA" id="ARBA00012528"/>
    </source>
</evidence>
<dbReference type="Gene3D" id="3.40.50.2300">
    <property type="match status" value="2"/>
</dbReference>
<comment type="caution">
    <text evidence="7">The sequence shown here is derived from an EMBL/GenBank/DDBJ whole genome shotgun (WGS) entry which is preliminary data.</text>
</comment>
<dbReference type="InterPro" id="IPR000160">
    <property type="entry name" value="GGDEF_dom"/>
</dbReference>
<dbReference type="EMBL" id="BAABCX010000001">
    <property type="protein sequence ID" value="GAA3530423.1"/>
    <property type="molecule type" value="Genomic_DNA"/>
</dbReference>
<organism evidence="7 8">
    <name type="scientific">Zobellella aerophila</name>
    <dbReference type="NCBI Taxonomy" id="870480"/>
    <lineage>
        <taxon>Bacteria</taxon>
        <taxon>Pseudomonadati</taxon>
        <taxon>Pseudomonadota</taxon>
        <taxon>Gammaproteobacteria</taxon>
        <taxon>Aeromonadales</taxon>
        <taxon>Aeromonadaceae</taxon>
        <taxon>Zobellella</taxon>
    </lineage>
</organism>
<evidence type="ECO:0000256" key="2">
    <source>
        <dbReference type="ARBA" id="ARBA00023012"/>
    </source>
</evidence>
<dbReference type="InterPro" id="IPR050469">
    <property type="entry name" value="Diguanylate_Cyclase"/>
</dbReference>
<proteinExistence type="predicted"/>
<evidence type="ECO:0000313" key="8">
    <source>
        <dbReference type="Proteomes" id="UP001500795"/>
    </source>
</evidence>